<dbReference type="InterPro" id="IPR036412">
    <property type="entry name" value="HAD-like_sf"/>
</dbReference>
<proteinExistence type="predicted"/>
<evidence type="ECO:0000313" key="1">
    <source>
        <dbReference type="EMBL" id="AYU75272.1"/>
    </source>
</evidence>
<dbReference type="InterPro" id="IPR010033">
    <property type="entry name" value="HAD_SF_ppase_IIIC"/>
</dbReference>
<sequence>MELWCCLRRRWPVMLRGHLFVVHRFEDARILSVRHLELFEYIIFKFTPDTSIDTLNYTMKIFKCADTMNDIRNHIKITYKTSYLGHTYAINKSVPPYAFLKEWYVQDAFSVYILGHETLMIEPPHVVVFDLDSTLITDELDVNIRDEFVYESLDELRNRGCVLVLWSYGSEEHVSDSMRKTRLDCGYFHKIVCGGYRTTTSTMTKYGHRTDRDDSKIAYRDRQFFLDVTPPNGRLPKSPRIVLYYLQRLGVNCVKTITLVDDLKSNNYSYDHFVNVSKSPVPRNDWQKYHDQIVDYMNEYDEIFK</sequence>
<reference evidence="1" key="1">
    <citation type="submission" date="2018-02" db="EMBL/GenBank/DDBJ databases">
        <title>Genome analyses of the Tunisian isolate of Spodoptera littoralis#nucleopolyhedrovirus SpliNPV-Tun2 and biological activity identification.</title>
        <authorList>
            <person name="Ben Tiba S."/>
            <person name="Wennmann J.T."/>
            <person name="Laarif A."/>
            <person name="Larem A."/>
            <person name="Fattouch S."/>
            <person name="Jehle J.A."/>
        </authorList>
    </citation>
    <scope>NUCLEOTIDE SEQUENCE</scope>
    <source>
        <strain evidence="1">SpliNPV-Tun2</strain>
    </source>
</reference>
<gene>
    <name evidence="1" type="primary">ORF83</name>
</gene>
<dbReference type="InterPro" id="IPR007827">
    <property type="entry name" value="DUF705"/>
</dbReference>
<dbReference type="InterPro" id="IPR023214">
    <property type="entry name" value="HAD_sf"/>
</dbReference>
<accession>A0A3G4S8Z1</accession>
<name>A0A3G4S8Z1_NPVSL</name>
<dbReference type="EMBL" id="MG958660">
    <property type="protein sequence ID" value="AYU75272.1"/>
    <property type="molecule type" value="Genomic_DNA"/>
</dbReference>
<dbReference type="NCBIfam" id="TIGR01684">
    <property type="entry name" value="viral_ppase"/>
    <property type="match status" value="1"/>
</dbReference>
<dbReference type="CDD" id="cd01427">
    <property type="entry name" value="HAD_like"/>
    <property type="match status" value="1"/>
</dbReference>
<protein>
    <submittedName>
        <fullName evidence="1">Putative 38K protein</fullName>
    </submittedName>
</protein>
<dbReference type="Pfam" id="PF05152">
    <property type="entry name" value="DUF705"/>
    <property type="match status" value="1"/>
</dbReference>
<organism evidence="1">
    <name type="scientific">Spodoptera littoralis nuclear polyhedrosis virus</name>
    <name type="common">SlNPV</name>
    <dbReference type="NCBI Taxonomy" id="10456"/>
    <lineage>
        <taxon>Viruses</taxon>
        <taxon>Viruses incertae sedis</taxon>
        <taxon>Naldaviricetes</taxon>
        <taxon>Lefavirales</taxon>
        <taxon>Baculoviridae</taxon>
        <taxon>Alphabaculovirus</taxon>
        <taxon>Alphabaculovirus splittoralis</taxon>
    </lineage>
</organism>
<dbReference type="Gene3D" id="3.40.50.1000">
    <property type="entry name" value="HAD superfamily/HAD-like"/>
    <property type="match status" value="1"/>
</dbReference>
<organismHost>
    <name type="scientific">Lepidoptera</name>
    <name type="common">moths &amp; butterflies</name>
    <dbReference type="NCBI Taxonomy" id="7088"/>
</organismHost>
<dbReference type="NCBIfam" id="TIGR01681">
    <property type="entry name" value="HAD-SF-IIIC"/>
    <property type="match status" value="1"/>
</dbReference>
<dbReference type="SUPFAM" id="SSF56784">
    <property type="entry name" value="HAD-like"/>
    <property type="match status" value="1"/>
</dbReference>